<dbReference type="Gene3D" id="3.40.50.2300">
    <property type="match status" value="1"/>
</dbReference>
<dbReference type="HOGENOM" id="CLU_2129966_0_0_7"/>
<dbReference type="STRING" id="862908.BMS_0593"/>
<name>E1X530_HALMS</name>
<organism evidence="1 2">
    <name type="scientific">Halobacteriovorax marinus (strain ATCC BAA-682 / DSM 15412 / SJ)</name>
    <name type="common">Bacteriovorax marinus</name>
    <dbReference type="NCBI Taxonomy" id="862908"/>
    <lineage>
        <taxon>Bacteria</taxon>
        <taxon>Pseudomonadati</taxon>
        <taxon>Bdellovibrionota</taxon>
        <taxon>Bacteriovoracia</taxon>
        <taxon>Bacteriovoracales</taxon>
        <taxon>Halobacteriovoraceae</taxon>
        <taxon>Halobacteriovorax</taxon>
    </lineage>
</organism>
<accession>E1X530</accession>
<dbReference type="AlphaFoldDB" id="E1X530"/>
<dbReference type="RefSeq" id="WP_014243288.1">
    <property type="nucleotide sequence ID" value="NC_016620.1"/>
</dbReference>
<evidence type="ECO:0008006" key="3">
    <source>
        <dbReference type="Google" id="ProtNLM"/>
    </source>
</evidence>
<gene>
    <name evidence="1" type="ordered locus">BMS_0593</name>
</gene>
<evidence type="ECO:0000313" key="1">
    <source>
        <dbReference type="EMBL" id="CBW25501.1"/>
    </source>
</evidence>
<dbReference type="SUPFAM" id="SSF52172">
    <property type="entry name" value="CheY-like"/>
    <property type="match status" value="1"/>
</dbReference>
<proteinExistence type="predicted"/>
<protein>
    <recommendedName>
        <fullName evidence="3">Response regulatory domain-containing protein</fullName>
    </recommendedName>
</protein>
<dbReference type="PATRIC" id="fig|862908.3.peg.569"/>
<dbReference type="KEGG" id="bmx:BMS_0593"/>
<dbReference type="InterPro" id="IPR011006">
    <property type="entry name" value="CheY-like_superfamily"/>
</dbReference>
<reference evidence="2" key="1">
    <citation type="journal article" date="2013" name="ISME J.">
        <title>A small predatory core genome in the divergent marine Bacteriovorax marinus SJ and the terrestrial Bdellovibrio bacteriovorus.</title>
        <authorList>
            <person name="Crossman L.C."/>
            <person name="Chen H."/>
            <person name="Cerdeno-Tarraga A.M."/>
            <person name="Brooks K."/>
            <person name="Quail M.A."/>
            <person name="Pineiro S.A."/>
            <person name="Hobley L."/>
            <person name="Sockett R.E."/>
            <person name="Bentley S.D."/>
            <person name="Parkhill J."/>
            <person name="Williams H.N."/>
            <person name="Stine O.C."/>
        </authorList>
    </citation>
    <scope>NUCLEOTIDE SEQUENCE [LARGE SCALE GENOMIC DNA]</scope>
    <source>
        <strain evidence="2">ATCC BAA-682 / DSM 15412 / SJ</strain>
    </source>
</reference>
<dbReference type="EMBL" id="FQ312005">
    <property type="protein sequence ID" value="CBW25501.1"/>
    <property type="molecule type" value="Genomic_DNA"/>
</dbReference>
<dbReference type="Proteomes" id="UP000008963">
    <property type="component" value="Chromosome"/>
</dbReference>
<keyword evidence="2" id="KW-1185">Reference proteome</keyword>
<evidence type="ECO:0000313" key="2">
    <source>
        <dbReference type="Proteomes" id="UP000008963"/>
    </source>
</evidence>
<dbReference type="OrthoDB" id="9939375at2"/>
<sequence length="113" mass="13183">MKKLYYIEQESFLRDLLETMCRQNEGFEAYSAAEGSDNLYFFKDLSPDFILIDWSTVESYQEKLLTDLAEVAQIPVGVTKEPSQQIPDSWQERAELVIDKPLEVKTILRKIFP</sequence>